<protein>
    <recommendedName>
        <fullName evidence="3">Serine protease</fullName>
    </recommendedName>
</protein>
<evidence type="ECO:0000313" key="1">
    <source>
        <dbReference type="EMBL" id="ODM04269.1"/>
    </source>
</evidence>
<proteinExistence type="predicted"/>
<dbReference type="PROSITE" id="PS51257">
    <property type="entry name" value="PROKAR_LIPOPROTEIN"/>
    <property type="match status" value="1"/>
</dbReference>
<dbReference type="AlphaFoldDB" id="A0A1E3A6L8"/>
<dbReference type="Pfam" id="PF13365">
    <property type="entry name" value="Trypsin_2"/>
    <property type="match status" value="1"/>
</dbReference>
<sequence length="265" mass="28958">MKSMGKWGICILLGAAALLLGSCQNSRMEPMEEKESLNEVVQGEEREWVVFVESLEGENEEKACEMAVQSIVRLETEHNGNVYFGSGIIWDGDEERIVIATSGHLPEEGRLLGVIFPGGRETSGELAGICGEKDMAFVTVPVSWLEEAGQKAMVVSLHQRIFDTLDSNSRLLALGCSENGVGDQLRRGTLKEKAWYREEFGADVMILECESQPGMSGGGIFDCYGNLVGMLEGGSGNSTAAFSMETINEGYEEVFGVKRDTEDYK</sequence>
<dbReference type="SUPFAM" id="SSF50494">
    <property type="entry name" value="Trypsin-like serine proteases"/>
    <property type="match status" value="1"/>
</dbReference>
<evidence type="ECO:0000313" key="2">
    <source>
        <dbReference type="Proteomes" id="UP000094067"/>
    </source>
</evidence>
<organism evidence="1 2">
    <name type="scientific">Eisenbergiella tayi</name>
    <dbReference type="NCBI Taxonomy" id="1432052"/>
    <lineage>
        <taxon>Bacteria</taxon>
        <taxon>Bacillati</taxon>
        <taxon>Bacillota</taxon>
        <taxon>Clostridia</taxon>
        <taxon>Lachnospirales</taxon>
        <taxon>Lachnospiraceae</taxon>
        <taxon>Eisenbergiella</taxon>
    </lineage>
</organism>
<dbReference type="InterPro" id="IPR009003">
    <property type="entry name" value="Peptidase_S1_PA"/>
</dbReference>
<accession>A0A1E3A6L8</accession>
<gene>
    <name evidence="1" type="ORF">BEI61_05073</name>
</gene>
<name>A0A1E3A6L8_9FIRM</name>
<dbReference type="Proteomes" id="UP000094067">
    <property type="component" value="Unassembled WGS sequence"/>
</dbReference>
<dbReference type="RefSeq" id="WP_069154470.1">
    <property type="nucleotide sequence ID" value="NZ_MCGH01000003.1"/>
</dbReference>
<comment type="caution">
    <text evidence="1">The sequence shown here is derived from an EMBL/GenBank/DDBJ whole genome shotgun (WGS) entry which is preliminary data.</text>
</comment>
<reference evidence="1 2" key="1">
    <citation type="submission" date="2016-07" db="EMBL/GenBank/DDBJ databases">
        <title>Characterization of isolates of Eisenbergiella tayi derived from blood cultures, using whole genome sequencing.</title>
        <authorList>
            <person name="Burdz T."/>
            <person name="Wiebe D."/>
            <person name="Huynh C."/>
            <person name="Bernard K."/>
        </authorList>
    </citation>
    <scope>NUCLEOTIDE SEQUENCE [LARGE SCALE GENOMIC DNA]</scope>
    <source>
        <strain evidence="1 2">NML 110608</strain>
    </source>
</reference>
<dbReference type="Gene3D" id="2.40.10.120">
    <property type="match status" value="1"/>
</dbReference>
<evidence type="ECO:0008006" key="3">
    <source>
        <dbReference type="Google" id="ProtNLM"/>
    </source>
</evidence>
<dbReference type="EMBL" id="MCGH01000003">
    <property type="protein sequence ID" value="ODM04269.1"/>
    <property type="molecule type" value="Genomic_DNA"/>
</dbReference>